<dbReference type="OrthoDB" id="9799428at2"/>
<dbReference type="SUPFAM" id="SSF54593">
    <property type="entry name" value="Glyoxalase/Bleomycin resistance protein/Dihydroxybiphenyl dioxygenase"/>
    <property type="match status" value="1"/>
</dbReference>
<name>A0A0N0GQY9_9NEIS</name>
<dbReference type="Pfam" id="PF00903">
    <property type="entry name" value="Glyoxalase"/>
    <property type="match status" value="1"/>
</dbReference>
<dbReference type="RefSeq" id="WP_053935908.1">
    <property type="nucleotide sequence ID" value="NZ_LAQT01000001.1"/>
</dbReference>
<dbReference type="STRING" id="857265.WG78_00945"/>
<dbReference type="EMBL" id="LAQT01000001">
    <property type="protein sequence ID" value="KPC55181.1"/>
    <property type="molecule type" value="Genomic_DNA"/>
</dbReference>
<dbReference type="InterPro" id="IPR037523">
    <property type="entry name" value="VOC_core"/>
</dbReference>
<dbReference type="PANTHER" id="PTHR33993:SF5">
    <property type="entry name" value="GLYOXALASE"/>
    <property type="match status" value="1"/>
</dbReference>
<keyword evidence="3" id="KW-1185">Reference proteome</keyword>
<dbReference type="PROSITE" id="PS51819">
    <property type="entry name" value="VOC"/>
    <property type="match status" value="1"/>
</dbReference>
<dbReference type="AlphaFoldDB" id="A0A0N0GQY9"/>
<dbReference type="Proteomes" id="UP000037939">
    <property type="component" value="Unassembled WGS sequence"/>
</dbReference>
<reference evidence="2 3" key="1">
    <citation type="submission" date="2015-07" db="EMBL/GenBank/DDBJ databases">
        <title>Draft genome sequence of the Amantichitinum ursilacus IGB-41, a new chitin-degrading bacterium.</title>
        <authorList>
            <person name="Kirstahler P."/>
            <person name="Guenther M."/>
            <person name="Grumaz C."/>
            <person name="Rupp S."/>
            <person name="Zibek S."/>
            <person name="Sohn K."/>
        </authorList>
    </citation>
    <scope>NUCLEOTIDE SEQUENCE [LARGE SCALE GENOMIC DNA]</scope>
    <source>
        <strain evidence="2 3">IGB-41</strain>
    </source>
</reference>
<dbReference type="InterPro" id="IPR004360">
    <property type="entry name" value="Glyas_Fos-R_dOase_dom"/>
</dbReference>
<dbReference type="InterPro" id="IPR029068">
    <property type="entry name" value="Glyas_Bleomycin-R_OHBP_Dase"/>
</dbReference>
<accession>A0A0N0GQY9</accession>
<evidence type="ECO:0000313" key="3">
    <source>
        <dbReference type="Proteomes" id="UP000037939"/>
    </source>
</evidence>
<protein>
    <submittedName>
        <fullName evidence="2">Glyoxalase-like domain protein</fullName>
    </submittedName>
</protein>
<gene>
    <name evidence="2" type="ORF">WG78_00945</name>
</gene>
<feature type="domain" description="VOC" evidence="1">
    <location>
        <begin position="11"/>
        <end position="128"/>
    </location>
</feature>
<comment type="caution">
    <text evidence="2">The sequence shown here is derived from an EMBL/GenBank/DDBJ whole genome shotgun (WGS) entry which is preliminary data.</text>
</comment>
<dbReference type="Gene3D" id="3.10.180.10">
    <property type="entry name" value="2,3-Dihydroxybiphenyl 1,2-Dioxygenase, domain 1"/>
    <property type="match status" value="1"/>
</dbReference>
<evidence type="ECO:0000313" key="2">
    <source>
        <dbReference type="EMBL" id="KPC55181.1"/>
    </source>
</evidence>
<proteinExistence type="predicted"/>
<evidence type="ECO:0000259" key="1">
    <source>
        <dbReference type="PROSITE" id="PS51819"/>
    </source>
</evidence>
<dbReference type="PANTHER" id="PTHR33993">
    <property type="entry name" value="GLYOXALASE-RELATED"/>
    <property type="match status" value="1"/>
</dbReference>
<organism evidence="2 3">
    <name type="scientific">Amantichitinum ursilacus</name>
    <dbReference type="NCBI Taxonomy" id="857265"/>
    <lineage>
        <taxon>Bacteria</taxon>
        <taxon>Pseudomonadati</taxon>
        <taxon>Pseudomonadota</taxon>
        <taxon>Betaproteobacteria</taxon>
        <taxon>Neisseriales</taxon>
        <taxon>Chitinibacteraceae</taxon>
        <taxon>Amantichitinum</taxon>
    </lineage>
</organism>
<dbReference type="InterPro" id="IPR052164">
    <property type="entry name" value="Anthracycline_SecMetBiosynth"/>
</dbReference>
<dbReference type="CDD" id="cd06587">
    <property type="entry name" value="VOC"/>
    <property type="match status" value="1"/>
</dbReference>
<sequence length="131" mass="14407">MTTAQKHKVLGLGGVFIRAHNPAALAAWYREHLGFEVQDFGGSFGAIFPFAERETGYQLWTAFPADTPYLGGAAQAQMLNFRVADLDGLLAQLRAAGVSVEEDIERSEYGAFGWCRDGEGNRVELWQPPTE</sequence>